<name>A0A085TSQ6_9RHOB</name>
<dbReference type="AlphaFoldDB" id="A0A085TSQ6"/>
<accession>A0A085TSQ6</accession>
<keyword evidence="2" id="KW-1185">Reference proteome</keyword>
<evidence type="ECO:0000313" key="1">
    <source>
        <dbReference type="EMBL" id="KFE33753.1"/>
    </source>
</evidence>
<dbReference type="Proteomes" id="UP000028607">
    <property type="component" value="Unassembled WGS sequence"/>
</dbReference>
<comment type="caution">
    <text evidence="1">The sequence shown here is derived from an EMBL/GenBank/DDBJ whole genome shotgun (WGS) entry which is preliminary data.</text>
</comment>
<gene>
    <name evidence="1" type="ORF">DW2_16035</name>
</gene>
<dbReference type="OrthoDB" id="8479870at2"/>
<reference evidence="2" key="1">
    <citation type="submission" date="2013-04" db="EMBL/GenBank/DDBJ databases">
        <title>Thioclava sp. 13D2W-2 Genome Sequencing.</title>
        <authorList>
            <person name="Lai Q."/>
            <person name="Li G."/>
            <person name="Shao Z."/>
        </authorList>
    </citation>
    <scope>NUCLEOTIDE SEQUENCE [LARGE SCALE GENOMIC DNA]</scope>
    <source>
        <strain evidence="2">13D2W-2</strain>
    </source>
</reference>
<proteinExistence type="predicted"/>
<dbReference type="EMBL" id="AQRC01000015">
    <property type="protein sequence ID" value="KFE33753.1"/>
    <property type="molecule type" value="Genomic_DNA"/>
</dbReference>
<dbReference type="STRING" id="1317124.DW2_16035"/>
<organism evidence="1 2">
    <name type="scientific">Thioclava atlantica</name>
    <dbReference type="NCBI Taxonomy" id="1317124"/>
    <lineage>
        <taxon>Bacteria</taxon>
        <taxon>Pseudomonadati</taxon>
        <taxon>Pseudomonadota</taxon>
        <taxon>Alphaproteobacteria</taxon>
        <taxon>Rhodobacterales</taxon>
        <taxon>Paracoccaceae</taxon>
        <taxon>Thioclava</taxon>
    </lineage>
</organism>
<dbReference type="eggNOG" id="ENOG5032V4U">
    <property type="taxonomic scope" value="Bacteria"/>
</dbReference>
<evidence type="ECO:0000313" key="2">
    <source>
        <dbReference type="Proteomes" id="UP000028607"/>
    </source>
</evidence>
<sequence length="227" mass="25946">MNPVLEKIPDRILKLALGALAQANTHAVYFDPGNEHWEYMSVLNAAHAGELVLKAIIAREHPLLIFNDIFKLDDERSDGLDLEKLIRKGKTHSFEQLPKVLWAVTGIRTPNLECFDRLRKARNSIQHFCAPDDDDLRALSLEFLYTIIDPLLADCFGVYTIEYHEDPSVGYDYVVGALIAGEIRFTMPNDFDLSEIEVPKLLREASEDYRVWFSREVEKIGKIDLLS</sequence>
<dbReference type="RefSeq" id="WP_081875032.1">
    <property type="nucleotide sequence ID" value="NZ_AQRC01000015.1"/>
</dbReference>
<protein>
    <submittedName>
        <fullName evidence="1">Uncharacterized protein</fullName>
    </submittedName>
</protein>
<reference evidence="1 2" key="2">
    <citation type="journal article" date="2015" name="Antonie Van Leeuwenhoek">
        <title>Thioclava indica sp. nov., isolated from surface seawater of the Indian Ocean.</title>
        <authorList>
            <person name="Liu Y."/>
            <person name="Lai Q."/>
            <person name="Du J."/>
            <person name="Xu H."/>
            <person name="Jiang L."/>
            <person name="Shao Z."/>
        </authorList>
    </citation>
    <scope>NUCLEOTIDE SEQUENCE [LARGE SCALE GENOMIC DNA]</scope>
    <source>
        <strain evidence="1 2">13D2W-2</strain>
    </source>
</reference>